<dbReference type="Proteomes" id="UP000183832">
    <property type="component" value="Unassembled WGS sequence"/>
</dbReference>
<dbReference type="EMBL" id="CVRI01000044">
    <property type="protein sequence ID" value="CRK96603.1"/>
    <property type="molecule type" value="Genomic_DNA"/>
</dbReference>
<name>A0A1J1I8Q1_9DIPT</name>
<evidence type="ECO:0000313" key="2">
    <source>
        <dbReference type="Proteomes" id="UP000183832"/>
    </source>
</evidence>
<proteinExistence type="predicted"/>
<accession>A0A1J1I8Q1</accession>
<gene>
    <name evidence="1" type="ORF">CLUMA_CG010227</name>
</gene>
<dbReference type="AlphaFoldDB" id="A0A1J1I8Q1"/>
<keyword evidence="2" id="KW-1185">Reference proteome</keyword>
<organism evidence="1 2">
    <name type="scientific">Clunio marinus</name>
    <dbReference type="NCBI Taxonomy" id="568069"/>
    <lineage>
        <taxon>Eukaryota</taxon>
        <taxon>Metazoa</taxon>
        <taxon>Ecdysozoa</taxon>
        <taxon>Arthropoda</taxon>
        <taxon>Hexapoda</taxon>
        <taxon>Insecta</taxon>
        <taxon>Pterygota</taxon>
        <taxon>Neoptera</taxon>
        <taxon>Endopterygota</taxon>
        <taxon>Diptera</taxon>
        <taxon>Nematocera</taxon>
        <taxon>Chironomoidea</taxon>
        <taxon>Chironomidae</taxon>
        <taxon>Clunio</taxon>
    </lineage>
</organism>
<evidence type="ECO:0000313" key="1">
    <source>
        <dbReference type="EMBL" id="CRK96603.1"/>
    </source>
</evidence>
<reference evidence="1 2" key="1">
    <citation type="submission" date="2015-04" db="EMBL/GenBank/DDBJ databases">
        <authorList>
            <person name="Syromyatnikov M.Y."/>
            <person name="Popov V.N."/>
        </authorList>
    </citation>
    <scope>NUCLEOTIDE SEQUENCE [LARGE SCALE GENOMIC DNA]</scope>
</reference>
<sequence>MTENEKVVGNDVIPQYIGVDLVKEKEEIKKQKLRQSVRNVVEEKFTIATVSRDINVKNPIIHGTTKVAFSLINHKRKNAENIEKLDIFR</sequence>
<protein>
    <submittedName>
        <fullName evidence="1">CLUMA_CG010227, isoform A</fullName>
    </submittedName>
</protein>